<dbReference type="PANTHER" id="PTHR35218:SF9">
    <property type="entry name" value="ENDONUCLEASE_EXONUCLEASE_PHOSPHATASE DOMAIN-CONTAINING PROTEIN"/>
    <property type="match status" value="1"/>
</dbReference>
<sequence>MSLISWNCHGLGTPWAFQFLKEIIFQKKPDFVFVCEIICKQVTVEKFQRAIGFEGMMTVESQGHSGGIALLWRHKDEVFLRTYSKNHIDAEVRMKDNNPFRLTGIYGEPDRSKRHETWQLIRTLSLNNSLPWVLIGDMNNVCSQEDKKGGRPYPQSLIKGFTDVLDDCSLLDMNLQGYQYTWERGAGTSDWIEVRLDRALSSASGPSAKF</sequence>
<keyword evidence="3" id="KW-1185">Reference proteome</keyword>
<proteinExistence type="predicted"/>
<dbReference type="InterPro" id="IPR005135">
    <property type="entry name" value="Endo/exonuclease/phosphatase"/>
</dbReference>
<dbReference type="InterPro" id="IPR036691">
    <property type="entry name" value="Endo/exonu/phosph_ase_sf"/>
</dbReference>
<dbReference type="Proteomes" id="UP001237642">
    <property type="component" value="Unassembled WGS sequence"/>
</dbReference>
<dbReference type="EMBL" id="JAUIZM010000002">
    <property type="protein sequence ID" value="KAK1399311.1"/>
    <property type="molecule type" value="Genomic_DNA"/>
</dbReference>
<comment type="caution">
    <text evidence="2">The sequence shown here is derived from an EMBL/GenBank/DDBJ whole genome shotgun (WGS) entry which is preliminary data.</text>
</comment>
<dbReference type="PANTHER" id="PTHR35218">
    <property type="entry name" value="RNASE H DOMAIN-CONTAINING PROTEIN"/>
    <property type="match status" value="1"/>
</dbReference>
<reference evidence="2" key="1">
    <citation type="submission" date="2023-02" db="EMBL/GenBank/DDBJ databases">
        <title>Genome of toxic invasive species Heracleum sosnowskyi carries increased number of genes despite the absence of recent whole-genome duplications.</title>
        <authorList>
            <person name="Schelkunov M."/>
            <person name="Shtratnikova V."/>
            <person name="Makarenko M."/>
            <person name="Klepikova A."/>
            <person name="Omelchenko D."/>
            <person name="Novikova G."/>
            <person name="Obukhova E."/>
            <person name="Bogdanov V."/>
            <person name="Penin A."/>
            <person name="Logacheva M."/>
        </authorList>
    </citation>
    <scope>NUCLEOTIDE SEQUENCE</scope>
    <source>
        <strain evidence="2">Hsosn_3</strain>
        <tissue evidence="2">Leaf</tissue>
    </source>
</reference>
<evidence type="ECO:0000259" key="1">
    <source>
        <dbReference type="Pfam" id="PF03372"/>
    </source>
</evidence>
<dbReference type="SUPFAM" id="SSF56219">
    <property type="entry name" value="DNase I-like"/>
    <property type="match status" value="1"/>
</dbReference>
<dbReference type="Gene3D" id="3.60.10.10">
    <property type="entry name" value="Endonuclease/exonuclease/phosphatase"/>
    <property type="match status" value="1"/>
</dbReference>
<dbReference type="AlphaFoldDB" id="A0AAD8JB09"/>
<accession>A0AAD8JB09</accession>
<evidence type="ECO:0000313" key="2">
    <source>
        <dbReference type="EMBL" id="KAK1399311.1"/>
    </source>
</evidence>
<evidence type="ECO:0000313" key="3">
    <source>
        <dbReference type="Proteomes" id="UP001237642"/>
    </source>
</evidence>
<reference evidence="2" key="2">
    <citation type="submission" date="2023-05" db="EMBL/GenBank/DDBJ databases">
        <authorList>
            <person name="Schelkunov M.I."/>
        </authorList>
    </citation>
    <scope>NUCLEOTIDE SEQUENCE</scope>
    <source>
        <strain evidence="2">Hsosn_3</strain>
        <tissue evidence="2">Leaf</tissue>
    </source>
</reference>
<dbReference type="GO" id="GO:0003824">
    <property type="term" value="F:catalytic activity"/>
    <property type="evidence" value="ECO:0007669"/>
    <property type="project" value="InterPro"/>
</dbReference>
<protein>
    <recommendedName>
        <fullName evidence="1">Endonuclease/exonuclease/phosphatase domain-containing protein</fullName>
    </recommendedName>
</protein>
<organism evidence="2 3">
    <name type="scientific">Heracleum sosnowskyi</name>
    <dbReference type="NCBI Taxonomy" id="360622"/>
    <lineage>
        <taxon>Eukaryota</taxon>
        <taxon>Viridiplantae</taxon>
        <taxon>Streptophyta</taxon>
        <taxon>Embryophyta</taxon>
        <taxon>Tracheophyta</taxon>
        <taxon>Spermatophyta</taxon>
        <taxon>Magnoliopsida</taxon>
        <taxon>eudicotyledons</taxon>
        <taxon>Gunneridae</taxon>
        <taxon>Pentapetalae</taxon>
        <taxon>asterids</taxon>
        <taxon>campanulids</taxon>
        <taxon>Apiales</taxon>
        <taxon>Apiaceae</taxon>
        <taxon>Apioideae</taxon>
        <taxon>apioid superclade</taxon>
        <taxon>Tordylieae</taxon>
        <taxon>Tordyliinae</taxon>
        <taxon>Heracleum</taxon>
    </lineage>
</organism>
<name>A0AAD8JB09_9APIA</name>
<feature type="domain" description="Endonuclease/exonuclease/phosphatase" evidence="1">
    <location>
        <begin position="4"/>
        <end position="203"/>
    </location>
</feature>
<gene>
    <name evidence="2" type="ORF">POM88_009174</name>
</gene>
<dbReference type="Pfam" id="PF03372">
    <property type="entry name" value="Exo_endo_phos"/>
    <property type="match status" value="1"/>
</dbReference>